<evidence type="ECO:0000313" key="2">
    <source>
        <dbReference type="Proteomes" id="UP000256964"/>
    </source>
</evidence>
<gene>
    <name evidence="1" type="ORF">OH76DRAFT_1486535</name>
</gene>
<accession>A0A371CY78</accession>
<dbReference type="Proteomes" id="UP000256964">
    <property type="component" value="Unassembled WGS sequence"/>
</dbReference>
<proteinExistence type="predicted"/>
<keyword evidence="2" id="KW-1185">Reference proteome</keyword>
<protein>
    <submittedName>
        <fullName evidence="1">Uncharacterized protein</fullName>
    </submittedName>
</protein>
<reference evidence="1 2" key="1">
    <citation type="journal article" date="2018" name="Biotechnol. Biofuels">
        <title>Integrative visual omics of the white-rot fungus Polyporus brumalis exposes the biotechnological potential of its oxidative enzymes for delignifying raw plant biomass.</title>
        <authorList>
            <person name="Miyauchi S."/>
            <person name="Rancon A."/>
            <person name="Drula E."/>
            <person name="Hage H."/>
            <person name="Chaduli D."/>
            <person name="Favel A."/>
            <person name="Grisel S."/>
            <person name="Henrissat B."/>
            <person name="Herpoel-Gimbert I."/>
            <person name="Ruiz-Duenas F.J."/>
            <person name="Chevret D."/>
            <person name="Hainaut M."/>
            <person name="Lin J."/>
            <person name="Wang M."/>
            <person name="Pangilinan J."/>
            <person name="Lipzen A."/>
            <person name="Lesage-Meessen L."/>
            <person name="Navarro D."/>
            <person name="Riley R."/>
            <person name="Grigoriev I.V."/>
            <person name="Zhou S."/>
            <person name="Raouche S."/>
            <person name="Rosso M.N."/>
        </authorList>
    </citation>
    <scope>NUCLEOTIDE SEQUENCE [LARGE SCALE GENOMIC DNA]</scope>
    <source>
        <strain evidence="1 2">BRFM 1820</strain>
    </source>
</reference>
<dbReference type="EMBL" id="KZ857440">
    <property type="protein sequence ID" value="RDX45226.1"/>
    <property type="molecule type" value="Genomic_DNA"/>
</dbReference>
<sequence length="259" mass="29484">MTAEPVDQGELQDDISVELQETVGERAEIRPKGVHQVELEVDMGLEEREQVVPLPEVTIIGDDDTVEGVVNREQGVAVGVPWASPRDQKRVRRFLTTANAVEGKWAPTRFPCDACAWPKGMANVMYGPQPARVCMTAQIMSGEFHMDLDSPPCFTLKLRLLRDIDRDAVWAISQHWGGRAVQTDHVEVSRRLTSHKERYEQFFWSPERIALPGLEDVMGFTTFRPRDLVYTECFIGRHSEDVVYVLDRLHFIARHPDCS</sequence>
<name>A0A371CY78_9APHY</name>
<organism evidence="1 2">
    <name type="scientific">Lentinus brumalis</name>
    <dbReference type="NCBI Taxonomy" id="2498619"/>
    <lineage>
        <taxon>Eukaryota</taxon>
        <taxon>Fungi</taxon>
        <taxon>Dikarya</taxon>
        <taxon>Basidiomycota</taxon>
        <taxon>Agaricomycotina</taxon>
        <taxon>Agaricomycetes</taxon>
        <taxon>Polyporales</taxon>
        <taxon>Polyporaceae</taxon>
        <taxon>Lentinus</taxon>
    </lineage>
</organism>
<dbReference type="AlphaFoldDB" id="A0A371CY78"/>
<evidence type="ECO:0000313" key="1">
    <source>
        <dbReference type="EMBL" id="RDX45226.1"/>
    </source>
</evidence>